<evidence type="ECO:0000313" key="2">
    <source>
        <dbReference type="EMBL" id="CAG8481899.1"/>
    </source>
</evidence>
<reference evidence="2" key="1">
    <citation type="submission" date="2021-06" db="EMBL/GenBank/DDBJ databases">
        <authorList>
            <person name="Kallberg Y."/>
            <person name="Tangrot J."/>
            <person name="Rosling A."/>
        </authorList>
    </citation>
    <scope>NUCLEOTIDE SEQUENCE</scope>
    <source>
        <strain evidence="2">87-6 pot B 2015</strain>
    </source>
</reference>
<evidence type="ECO:0000256" key="1">
    <source>
        <dbReference type="SAM" id="MobiDB-lite"/>
    </source>
</evidence>
<accession>A0A9N8W9U5</accession>
<comment type="caution">
    <text evidence="2">The sequence shown here is derived from an EMBL/GenBank/DDBJ whole genome shotgun (WGS) entry which is preliminary data.</text>
</comment>
<name>A0A9N8W9U5_FUNMO</name>
<dbReference type="PANTHER" id="PTHR34204">
    <property type="entry name" value="RNA-BINDING ASCH DOMAIN PROTEIN"/>
    <property type="match status" value="1"/>
</dbReference>
<protein>
    <submittedName>
        <fullName evidence="2">6903_t:CDS:1</fullName>
    </submittedName>
</protein>
<proteinExistence type="predicted"/>
<dbReference type="PANTHER" id="PTHR34204:SF2">
    <property type="entry name" value="RNA-BINDING ASCH DOMAIN PROTEIN"/>
    <property type="match status" value="1"/>
</dbReference>
<organism evidence="2 3">
    <name type="scientific">Funneliformis mosseae</name>
    <name type="common">Endomycorrhizal fungus</name>
    <name type="synonym">Glomus mosseae</name>
    <dbReference type="NCBI Taxonomy" id="27381"/>
    <lineage>
        <taxon>Eukaryota</taxon>
        <taxon>Fungi</taxon>
        <taxon>Fungi incertae sedis</taxon>
        <taxon>Mucoromycota</taxon>
        <taxon>Glomeromycotina</taxon>
        <taxon>Glomeromycetes</taxon>
        <taxon>Glomerales</taxon>
        <taxon>Glomeraceae</taxon>
        <taxon>Funneliformis</taxon>
    </lineage>
</organism>
<dbReference type="EMBL" id="CAJVPP010000430">
    <property type="protein sequence ID" value="CAG8481899.1"/>
    <property type="molecule type" value="Genomic_DNA"/>
</dbReference>
<keyword evidence="3" id="KW-1185">Reference proteome</keyword>
<dbReference type="Proteomes" id="UP000789375">
    <property type="component" value="Unassembled WGS sequence"/>
</dbReference>
<gene>
    <name evidence="2" type="ORF">FMOSSE_LOCUS3069</name>
</gene>
<feature type="region of interest" description="Disordered" evidence="1">
    <location>
        <begin position="287"/>
        <end position="307"/>
    </location>
</feature>
<sequence>MNFSDIIKEILVEKAQQDSNDPLSWPSLCKELLQEKDQTEEMFDEITLHLFDCITSILNANNADDSKRKNSRFSKGILERPFYLAFVEMLDRCLENGEFPTHLKKSRLFMLENKNLSRLEQIENEMKRTNLPPPGSSQFNESHKKILQEFLFTFLNPKDLNTFLGLRTTIGSSSQLPPSLNECLNSFTTNYIKKNAKPLRKGLVIKNSLTVGAKALSKHFHRDVSNSFWGICSGTEKQKNEQANQVLAKILTDVAWINLHSMVHDTRVFEIRNSDGYGARWEIQGPNTQQLSSQQPQLITPSSNASDNKSRIMFREYASENKVF</sequence>
<dbReference type="AlphaFoldDB" id="A0A9N8W9U5"/>
<evidence type="ECO:0000313" key="3">
    <source>
        <dbReference type="Proteomes" id="UP000789375"/>
    </source>
</evidence>